<dbReference type="EMBL" id="KN835260">
    <property type="protein sequence ID" value="KIK41736.1"/>
    <property type="molecule type" value="Genomic_DNA"/>
</dbReference>
<dbReference type="AlphaFoldDB" id="A0A0D0AIM0"/>
<proteinExistence type="predicted"/>
<organism evidence="1 2">
    <name type="scientific">Suillus luteus UH-Slu-Lm8-n1</name>
    <dbReference type="NCBI Taxonomy" id="930992"/>
    <lineage>
        <taxon>Eukaryota</taxon>
        <taxon>Fungi</taxon>
        <taxon>Dikarya</taxon>
        <taxon>Basidiomycota</taxon>
        <taxon>Agaricomycotina</taxon>
        <taxon>Agaricomycetes</taxon>
        <taxon>Agaricomycetidae</taxon>
        <taxon>Boletales</taxon>
        <taxon>Suillineae</taxon>
        <taxon>Suillaceae</taxon>
        <taxon>Suillus</taxon>
    </lineage>
</organism>
<protein>
    <submittedName>
        <fullName evidence="1">Uncharacterized protein</fullName>
    </submittedName>
</protein>
<evidence type="ECO:0000313" key="2">
    <source>
        <dbReference type="Proteomes" id="UP000054485"/>
    </source>
</evidence>
<gene>
    <name evidence="1" type="ORF">CY34DRAFT_805762</name>
</gene>
<name>A0A0D0AIM0_9AGAM</name>
<evidence type="ECO:0000313" key="1">
    <source>
        <dbReference type="EMBL" id="KIK41736.1"/>
    </source>
</evidence>
<dbReference type="HOGENOM" id="CLU_3070227_0_0_1"/>
<dbReference type="InParanoid" id="A0A0D0AIM0"/>
<sequence>MKSVFQECGSFWRIIKDVCLSYINTSVTLKAGRDTRVEQRILDSKEEASADAL</sequence>
<reference evidence="1 2" key="1">
    <citation type="submission" date="2014-04" db="EMBL/GenBank/DDBJ databases">
        <authorList>
            <consortium name="DOE Joint Genome Institute"/>
            <person name="Kuo A."/>
            <person name="Ruytinx J."/>
            <person name="Rineau F."/>
            <person name="Colpaert J."/>
            <person name="Kohler A."/>
            <person name="Nagy L.G."/>
            <person name="Floudas D."/>
            <person name="Copeland A."/>
            <person name="Barry K.W."/>
            <person name="Cichocki N."/>
            <person name="Veneault-Fourrey C."/>
            <person name="LaButti K."/>
            <person name="Lindquist E.A."/>
            <person name="Lipzen A."/>
            <person name="Lundell T."/>
            <person name="Morin E."/>
            <person name="Murat C."/>
            <person name="Sun H."/>
            <person name="Tunlid A."/>
            <person name="Henrissat B."/>
            <person name="Grigoriev I.V."/>
            <person name="Hibbett D.S."/>
            <person name="Martin F."/>
            <person name="Nordberg H.P."/>
            <person name="Cantor M.N."/>
            <person name="Hua S.X."/>
        </authorList>
    </citation>
    <scope>NUCLEOTIDE SEQUENCE [LARGE SCALE GENOMIC DNA]</scope>
    <source>
        <strain evidence="1 2">UH-Slu-Lm8-n1</strain>
    </source>
</reference>
<dbReference type="Proteomes" id="UP000054485">
    <property type="component" value="Unassembled WGS sequence"/>
</dbReference>
<accession>A0A0D0AIM0</accession>
<keyword evidence="2" id="KW-1185">Reference proteome</keyword>
<reference evidence="2" key="2">
    <citation type="submission" date="2015-01" db="EMBL/GenBank/DDBJ databases">
        <title>Evolutionary Origins and Diversification of the Mycorrhizal Mutualists.</title>
        <authorList>
            <consortium name="DOE Joint Genome Institute"/>
            <consortium name="Mycorrhizal Genomics Consortium"/>
            <person name="Kohler A."/>
            <person name="Kuo A."/>
            <person name="Nagy L.G."/>
            <person name="Floudas D."/>
            <person name="Copeland A."/>
            <person name="Barry K.W."/>
            <person name="Cichocki N."/>
            <person name="Veneault-Fourrey C."/>
            <person name="LaButti K."/>
            <person name="Lindquist E.A."/>
            <person name="Lipzen A."/>
            <person name="Lundell T."/>
            <person name="Morin E."/>
            <person name="Murat C."/>
            <person name="Riley R."/>
            <person name="Ohm R."/>
            <person name="Sun H."/>
            <person name="Tunlid A."/>
            <person name="Henrissat B."/>
            <person name="Grigoriev I.V."/>
            <person name="Hibbett D.S."/>
            <person name="Martin F."/>
        </authorList>
    </citation>
    <scope>NUCLEOTIDE SEQUENCE [LARGE SCALE GENOMIC DNA]</scope>
    <source>
        <strain evidence="2">UH-Slu-Lm8-n1</strain>
    </source>
</reference>